<dbReference type="GO" id="GO:0000156">
    <property type="term" value="F:phosphorelay response regulator activity"/>
    <property type="evidence" value="ECO:0007669"/>
    <property type="project" value="TreeGrafter"/>
</dbReference>
<reference evidence="10" key="1">
    <citation type="submission" date="2020-08" db="EMBL/GenBank/DDBJ databases">
        <title>Genomic Encyclopedia of Type Strains, Phase III (KMG-III): the genomes of soil and plant-associated and newly described type strains.</title>
        <authorList>
            <person name="Whitman W."/>
        </authorList>
    </citation>
    <scope>NUCLEOTIDE SEQUENCE [LARGE SCALE GENOMIC DNA]</scope>
    <source>
        <strain evidence="10">CECT 8628</strain>
    </source>
</reference>
<evidence type="ECO:0000313" key="10">
    <source>
        <dbReference type="EMBL" id="MBB3054719.1"/>
    </source>
</evidence>
<dbReference type="RefSeq" id="WP_096356474.1">
    <property type="nucleotide sequence ID" value="NZ_AP017313.1"/>
</dbReference>
<dbReference type="InterPro" id="IPR036890">
    <property type="entry name" value="HATPase_C_sf"/>
</dbReference>
<keyword evidence="5" id="KW-0418">Kinase</keyword>
<dbReference type="InterPro" id="IPR003661">
    <property type="entry name" value="HisK_dim/P_dom"/>
</dbReference>
<dbReference type="Pfam" id="PF02518">
    <property type="entry name" value="HATPase_c"/>
    <property type="match status" value="1"/>
</dbReference>
<dbReference type="SUPFAM" id="SSF55874">
    <property type="entry name" value="ATPase domain of HSP90 chaperone/DNA topoisomerase II/histidine kinase"/>
    <property type="match status" value="1"/>
</dbReference>
<evidence type="ECO:0000256" key="5">
    <source>
        <dbReference type="ARBA" id="ARBA00022777"/>
    </source>
</evidence>
<sequence length="646" mass="73508">MSPVNTIRPLLQQSVNEKLLHLLVASVKDYAIFMLDPAGYILTWNLGAQNIKGYSEDEIIGKHMSVFYTPADIAKNEPKKNLEAAVLNGSHENEGWRVRKDGSLFWASVVFTPLYDDHKLLLGFAKVTRDITEKKKAEDKKIELNIELERRVKENTKRIIANELRFRKLIENSQDGITLFDKDLKLIYRSLSTGKISGWSASERKSYKLIDLIHPDDQCRVAIFFKEIIAKPGVPLITSYRAQHKSGHYIWVESLFTNMLDDENINAIVCNFRDVTERKKAEEDLKQKTAQIENILESITDGFIAIDQNFCYTYANKRIGEMLGVLPDSLIGKNVWDLFPDAVGSDTYNAFQKAMAEQVYYCHEDYYAPLNLWQENHIYPSGQGLSVFIRDISERKRAELALQHLHDNLEKKVVERTLQLESVNKELESFSYSVSHDLRTPLRAVNGYAAMLMEDFGPALGPEGNRIINTIRANAMMMSKLIDELLAFSRLGRKELAVSQTDMKAVAESCLAEHFANGQGKYKVTVRNLPPCMADTNMIKQVWMNLLGNAIKYSAKKTAPEIEVGFIPGEKGPIYYVEDNGVGFEMKYSDKLFGVFQRLHRSDEFEGTGVGLALAKRIIEKHNGEIWAEAELEKGAIFYFRLPSNT</sequence>
<dbReference type="PROSITE" id="PS50109">
    <property type="entry name" value="HIS_KIN"/>
    <property type="match status" value="1"/>
</dbReference>
<evidence type="ECO:0000256" key="4">
    <source>
        <dbReference type="ARBA" id="ARBA00022679"/>
    </source>
</evidence>
<gene>
    <name evidence="10" type="ORF">FHS11_001129</name>
</gene>
<dbReference type="CDD" id="cd00130">
    <property type="entry name" value="PAS"/>
    <property type="match status" value="2"/>
</dbReference>
<dbReference type="PANTHER" id="PTHR42878">
    <property type="entry name" value="TWO-COMPONENT HISTIDINE KINASE"/>
    <property type="match status" value="1"/>
</dbReference>
<evidence type="ECO:0000256" key="1">
    <source>
        <dbReference type="ARBA" id="ARBA00000085"/>
    </source>
</evidence>
<evidence type="ECO:0000256" key="6">
    <source>
        <dbReference type="ARBA" id="ARBA00023136"/>
    </source>
</evidence>
<dbReference type="InterPro" id="IPR035965">
    <property type="entry name" value="PAS-like_dom_sf"/>
</dbReference>
<dbReference type="GO" id="GO:0007234">
    <property type="term" value="P:osmosensory signaling via phosphorelay pathway"/>
    <property type="evidence" value="ECO:0007669"/>
    <property type="project" value="TreeGrafter"/>
</dbReference>
<evidence type="ECO:0000313" key="11">
    <source>
        <dbReference type="Proteomes" id="UP000539265"/>
    </source>
</evidence>
<dbReference type="NCBIfam" id="TIGR00229">
    <property type="entry name" value="sensory_box"/>
    <property type="match status" value="3"/>
</dbReference>
<feature type="domain" description="PAS" evidence="8">
    <location>
        <begin position="32"/>
        <end position="89"/>
    </location>
</feature>
<accession>A0A839SDI3</accession>
<dbReference type="PROSITE" id="PS50112">
    <property type="entry name" value="PAS"/>
    <property type="match status" value="3"/>
</dbReference>
<feature type="domain" description="PAS" evidence="8">
    <location>
        <begin position="288"/>
        <end position="358"/>
    </location>
</feature>
<dbReference type="PRINTS" id="PR00344">
    <property type="entry name" value="BCTRLSENSOR"/>
</dbReference>
<dbReference type="EC" id="2.7.13.3" evidence="2"/>
<dbReference type="InterPro" id="IPR003594">
    <property type="entry name" value="HATPase_dom"/>
</dbReference>
<dbReference type="InterPro" id="IPR013656">
    <property type="entry name" value="PAS_4"/>
</dbReference>
<dbReference type="InterPro" id="IPR013655">
    <property type="entry name" value="PAS_fold_3"/>
</dbReference>
<dbReference type="SMART" id="SM00387">
    <property type="entry name" value="HATPase_c"/>
    <property type="match status" value="1"/>
</dbReference>
<comment type="catalytic activity">
    <reaction evidence="1">
        <text>ATP + protein L-histidine = ADP + protein N-phospho-L-histidine.</text>
        <dbReference type="EC" id="2.7.13.3"/>
    </reaction>
</comment>
<dbReference type="InterPro" id="IPR004358">
    <property type="entry name" value="Sig_transdc_His_kin-like_C"/>
</dbReference>
<keyword evidence="6" id="KW-0472">Membrane</keyword>
<dbReference type="Pfam" id="PF00512">
    <property type="entry name" value="HisKA"/>
    <property type="match status" value="1"/>
</dbReference>
<evidence type="ECO:0000259" key="7">
    <source>
        <dbReference type="PROSITE" id="PS50109"/>
    </source>
</evidence>
<dbReference type="FunFam" id="3.30.565.10:FF:000006">
    <property type="entry name" value="Sensor histidine kinase WalK"/>
    <property type="match status" value="1"/>
</dbReference>
<dbReference type="Gene3D" id="3.30.450.20">
    <property type="entry name" value="PAS domain"/>
    <property type="match status" value="3"/>
</dbReference>
<evidence type="ECO:0000256" key="2">
    <source>
        <dbReference type="ARBA" id="ARBA00012438"/>
    </source>
</evidence>
<name>A0A839SDI3_9SPHI</name>
<evidence type="ECO:0000259" key="8">
    <source>
        <dbReference type="PROSITE" id="PS50112"/>
    </source>
</evidence>
<organism evidence="10 11">
    <name type="scientific">Mucilaginibacter gotjawali</name>
    <dbReference type="NCBI Taxonomy" id="1550579"/>
    <lineage>
        <taxon>Bacteria</taxon>
        <taxon>Pseudomonadati</taxon>
        <taxon>Bacteroidota</taxon>
        <taxon>Sphingobacteriia</taxon>
        <taxon>Sphingobacteriales</taxon>
        <taxon>Sphingobacteriaceae</taxon>
        <taxon>Mucilaginibacter</taxon>
    </lineage>
</organism>
<evidence type="ECO:0000259" key="9">
    <source>
        <dbReference type="PROSITE" id="PS50113"/>
    </source>
</evidence>
<proteinExistence type="predicted"/>
<dbReference type="PANTHER" id="PTHR42878:SF15">
    <property type="entry name" value="BACTERIOPHYTOCHROME"/>
    <property type="match status" value="1"/>
</dbReference>
<dbReference type="InterPro" id="IPR000014">
    <property type="entry name" value="PAS"/>
</dbReference>
<dbReference type="SMART" id="SM00388">
    <property type="entry name" value="HisKA"/>
    <property type="match status" value="1"/>
</dbReference>
<dbReference type="InterPro" id="IPR050351">
    <property type="entry name" value="BphY/WalK/GraS-like"/>
</dbReference>
<feature type="domain" description="PAC" evidence="9">
    <location>
        <begin position="91"/>
        <end position="143"/>
    </location>
</feature>
<dbReference type="GO" id="GO:0030295">
    <property type="term" value="F:protein kinase activator activity"/>
    <property type="evidence" value="ECO:0007669"/>
    <property type="project" value="TreeGrafter"/>
</dbReference>
<dbReference type="SUPFAM" id="SSF47384">
    <property type="entry name" value="Homodimeric domain of signal transducing histidine kinase"/>
    <property type="match status" value="1"/>
</dbReference>
<dbReference type="AlphaFoldDB" id="A0A839SDI3"/>
<comment type="caution">
    <text evidence="10">The sequence shown here is derived from an EMBL/GenBank/DDBJ whole genome shotgun (WGS) entry which is preliminary data.</text>
</comment>
<dbReference type="Proteomes" id="UP000539265">
    <property type="component" value="Unassembled WGS sequence"/>
</dbReference>
<feature type="domain" description="PAS" evidence="8">
    <location>
        <begin position="162"/>
        <end position="232"/>
    </location>
</feature>
<dbReference type="GO" id="GO:0000155">
    <property type="term" value="F:phosphorelay sensor kinase activity"/>
    <property type="evidence" value="ECO:0007669"/>
    <property type="project" value="InterPro"/>
</dbReference>
<keyword evidence="4" id="KW-0808">Transferase</keyword>
<dbReference type="InterPro" id="IPR005467">
    <property type="entry name" value="His_kinase_dom"/>
</dbReference>
<dbReference type="Pfam" id="PF08448">
    <property type="entry name" value="PAS_4"/>
    <property type="match status" value="1"/>
</dbReference>
<feature type="domain" description="Histidine kinase" evidence="7">
    <location>
        <begin position="433"/>
        <end position="646"/>
    </location>
</feature>
<dbReference type="SUPFAM" id="SSF55785">
    <property type="entry name" value="PYP-like sensor domain (PAS domain)"/>
    <property type="match status" value="3"/>
</dbReference>
<dbReference type="Pfam" id="PF08447">
    <property type="entry name" value="PAS_3"/>
    <property type="match status" value="1"/>
</dbReference>
<dbReference type="Gene3D" id="1.10.287.130">
    <property type="match status" value="1"/>
</dbReference>
<dbReference type="InterPro" id="IPR001610">
    <property type="entry name" value="PAC"/>
</dbReference>
<dbReference type="InterPro" id="IPR036097">
    <property type="entry name" value="HisK_dim/P_sf"/>
</dbReference>
<dbReference type="SMART" id="SM00091">
    <property type="entry name" value="PAS"/>
    <property type="match status" value="3"/>
</dbReference>
<dbReference type="PROSITE" id="PS50113">
    <property type="entry name" value="PAC"/>
    <property type="match status" value="2"/>
</dbReference>
<dbReference type="EMBL" id="JACHWX010000002">
    <property type="protein sequence ID" value="MBB3054719.1"/>
    <property type="molecule type" value="Genomic_DNA"/>
</dbReference>
<dbReference type="Gene3D" id="3.30.565.10">
    <property type="entry name" value="Histidine kinase-like ATPase, C-terminal domain"/>
    <property type="match status" value="1"/>
</dbReference>
<dbReference type="InterPro" id="IPR000700">
    <property type="entry name" value="PAS-assoc_C"/>
</dbReference>
<keyword evidence="11" id="KW-1185">Reference proteome</keyword>
<keyword evidence="3" id="KW-0597">Phosphoprotein</keyword>
<dbReference type="SMART" id="SM00086">
    <property type="entry name" value="PAC"/>
    <property type="match status" value="2"/>
</dbReference>
<dbReference type="Pfam" id="PF13426">
    <property type="entry name" value="PAS_9"/>
    <property type="match status" value="1"/>
</dbReference>
<dbReference type="FunFam" id="1.10.287.130:FF:000070">
    <property type="entry name" value="Histidine kinase sensor protein"/>
    <property type="match status" value="1"/>
</dbReference>
<feature type="domain" description="PAC" evidence="9">
    <location>
        <begin position="236"/>
        <end position="287"/>
    </location>
</feature>
<dbReference type="CDD" id="cd00082">
    <property type="entry name" value="HisKA"/>
    <property type="match status" value="1"/>
</dbReference>
<dbReference type="OrthoDB" id="1522284at2"/>
<protein>
    <recommendedName>
        <fullName evidence="2">histidine kinase</fullName>
        <ecNumber evidence="2">2.7.13.3</ecNumber>
    </recommendedName>
</protein>
<dbReference type="GO" id="GO:0016020">
    <property type="term" value="C:membrane"/>
    <property type="evidence" value="ECO:0007669"/>
    <property type="project" value="UniProtKB-SubCell"/>
</dbReference>
<evidence type="ECO:0000256" key="3">
    <source>
        <dbReference type="ARBA" id="ARBA00022553"/>
    </source>
</evidence>